<name>A0A918VNU9_9GAMM</name>
<evidence type="ECO:0000313" key="2">
    <source>
        <dbReference type="EMBL" id="GHA10917.1"/>
    </source>
</evidence>
<organism evidence="2 3">
    <name type="scientific">Arenicella chitinivorans</name>
    <dbReference type="NCBI Taxonomy" id="1329800"/>
    <lineage>
        <taxon>Bacteria</taxon>
        <taxon>Pseudomonadati</taxon>
        <taxon>Pseudomonadota</taxon>
        <taxon>Gammaproteobacteria</taxon>
        <taxon>Arenicellales</taxon>
        <taxon>Arenicellaceae</taxon>
        <taxon>Arenicella</taxon>
    </lineage>
</organism>
<dbReference type="PANTHER" id="PTHR33055">
    <property type="entry name" value="TRANSPOSASE FOR INSERTION SEQUENCE ELEMENT IS1111A"/>
    <property type="match status" value="1"/>
</dbReference>
<dbReference type="Pfam" id="PF01548">
    <property type="entry name" value="DEDD_Tnp_IS110"/>
    <property type="match status" value="1"/>
</dbReference>
<reference evidence="2" key="1">
    <citation type="journal article" date="2014" name="Int. J. Syst. Evol. Microbiol.">
        <title>Complete genome sequence of Corynebacterium casei LMG S-19264T (=DSM 44701T), isolated from a smear-ripened cheese.</title>
        <authorList>
            <consortium name="US DOE Joint Genome Institute (JGI-PGF)"/>
            <person name="Walter F."/>
            <person name="Albersmeier A."/>
            <person name="Kalinowski J."/>
            <person name="Ruckert C."/>
        </authorList>
    </citation>
    <scope>NUCLEOTIDE SEQUENCE</scope>
    <source>
        <strain evidence="2">KCTC 12711</strain>
    </source>
</reference>
<reference evidence="2" key="2">
    <citation type="submission" date="2020-09" db="EMBL/GenBank/DDBJ databases">
        <authorList>
            <person name="Sun Q."/>
            <person name="Kim S."/>
        </authorList>
    </citation>
    <scope>NUCLEOTIDE SEQUENCE</scope>
    <source>
        <strain evidence="2">KCTC 12711</strain>
    </source>
</reference>
<dbReference type="GO" id="GO:0004803">
    <property type="term" value="F:transposase activity"/>
    <property type="evidence" value="ECO:0007669"/>
    <property type="project" value="InterPro"/>
</dbReference>
<gene>
    <name evidence="2" type="ORF">GCM10008090_20830</name>
</gene>
<keyword evidence="3" id="KW-1185">Reference proteome</keyword>
<dbReference type="GO" id="GO:0003677">
    <property type="term" value="F:DNA binding"/>
    <property type="evidence" value="ECO:0007669"/>
    <property type="project" value="InterPro"/>
</dbReference>
<sequence>MSNITLIGIDIAKSVFQLCGLNKARKVQFNKKVTRAKFIDAVRQHPNALLVMEACGGSHHWARTFTDMGFTVRLVPAQHVKAFSRGNKTDATDALAIAETEFRPNLYDVQHKTVEQQDVQTLLRIRSRIKDQRRDNANQVRGLLAEYGCVMPKQIRNLERYLPA</sequence>
<dbReference type="InterPro" id="IPR047650">
    <property type="entry name" value="Transpos_IS110"/>
</dbReference>
<dbReference type="PANTHER" id="PTHR33055:SF3">
    <property type="entry name" value="PUTATIVE TRANSPOSASE FOR IS117-RELATED"/>
    <property type="match status" value="1"/>
</dbReference>
<proteinExistence type="predicted"/>
<accession>A0A918VNU9</accession>
<feature type="domain" description="Transposase IS110-like N-terminal" evidence="1">
    <location>
        <begin position="7"/>
        <end position="147"/>
    </location>
</feature>
<dbReference type="Proteomes" id="UP000614811">
    <property type="component" value="Unassembled WGS sequence"/>
</dbReference>
<dbReference type="NCBIfam" id="NF033542">
    <property type="entry name" value="transpos_IS110"/>
    <property type="match status" value="1"/>
</dbReference>
<dbReference type="InterPro" id="IPR002525">
    <property type="entry name" value="Transp_IS110-like_N"/>
</dbReference>
<dbReference type="GO" id="GO:0006313">
    <property type="term" value="P:DNA transposition"/>
    <property type="evidence" value="ECO:0007669"/>
    <property type="project" value="InterPro"/>
</dbReference>
<protein>
    <submittedName>
        <fullName evidence="2">IS110 family transposase</fullName>
    </submittedName>
</protein>
<comment type="caution">
    <text evidence="2">The sequence shown here is derived from an EMBL/GenBank/DDBJ whole genome shotgun (WGS) entry which is preliminary data.</text>
</comment>
<dbReference type="EMBL" id="BMXA01000003">
    <property type="protein sequence ID" value="GHA10917.1"/>
    <property type="molecule type" value="Genomic_DNA"/>
</dbReference>
<evidence type="ECO:0000313" key="3">
    <source>
        <dbReference type="Proteomes" id="UP000614811"/>
    </source>
</evidence>
<evidence type="ECO:0000259" key="1">
    <source>
        <dbReference type="Pfam" id="PF01548"/>
    </source>
</evidence>
<dbReference type="AlphaFoldDB" id="A0A918VNU9"/>